<feature type="compositionally biased region" description="Polar residues" evidence="1">
    <location>
        <begin position="179"/>
        <end position="193"/>
    </location>
</feature>
<feature type="region of interest" description="Disordered" evidence="1">
    <location>
        <begin position="147"/>
        <end position="215"/>
    </location>
</feature>
<reference evidence="2" key="1">
    <citation type="submission" date="2023-04" db="EMBL/GenBank/DDBJ databases">
        <title>Phytophthora fragariaefolia NBRC 109709.</title>
        <authorList>
            <person name="Ichikawa N."/>
            <person name="Sato H."/>
            <person name="Tonouchi N."/>
        </authorList>
    </citation>
    <scope>NUCLEOTIDE SEQUENCE</scope>
    <source>
        <strain evidence="2">NBRC 109709</strain>
    </source>
</reference>
<sequence length="215" mass="23447">MDFVVTLASSPQSTDLMAAPEGRRKDVPESEIIDTLKKLQIHRDEWEPCEASRQLKYPRGTLIGWRNKYSDPSLSKDPAPLIPRNRLGAAGAGRKRKVPDYESSVLDYYTKGIRQNGKVTNQYIFSYCRTKPELIINSDGAQNVWSPAAAKRDGTTSPEPAIQHTSDLSCPEISEDTGSEQGTGQTTAGNSGCSEAVGVVDLVEDNSNSGGETRQ</sequence>
<name>A0A9W6U0X3_9STRA</name>
<protein>
    <submittedName>
        <fullName evidence="2">Unnamed protein product</fullName>
    </submittedName>
</protein>
<organism evidence="2 3">
    <name type="scientific">Phytophthora fragariaefolia</name>
    <dbReference type="NCBI Taxonomy" id="1490495"/>
    <lineage>
        <taxon>Eukaryota</taxon>
        <taxon>Sar</taxon>
        <taxon>Stramenopiles</taxon>
        <taxon>Oomycota</taxon>
        <taxon>Peronosporomycetes</taxon>
        <taxon>Peronosporales</taxon>
        <taxon>Peronosporaceae</taxon>
        <taxon>Phytophthora</taxon>
    </lineage>
</organism>
<dbReference type="Proteomes" id="UP001165121">
    <property type="component" value="Unassembled WGS sequence"/>
</dbReference>
<feature type="region of interest" description="Disordered" evidence="1">
    <location>
        <begin position="76"/>
        <end position="95"/>
    </location>
</feature>
<dbReference type="OrthoDB" id="142660at2759"/>
<keyword evidence="3" id="KW-1185">Reference proteome</keyword>
<dbReference type="AlphaFoldDB" id="A0A9W6U0X3"/>
<evidence type="ECO:0000313" key="2">
    <source>
        <dbReference type="EMBL" id="GMF23045.1"/>
    </source>
</evidence>
<evidence type="ECO:0000313" key="3">
    <source>
        <dbReference type="Proteomes" id="UP001165121"/>
    </source>
</evidence>
<feature type="compositionally biased region" description="Polar residues" evidence="1">
    <location>
        <begin position="205"/>
        <end position="215"/>
    </location>
</feature>
<comment type="caution">
    <text evidence="2">The sequence shown here is derived from an EMBL/GenBank/DDBJ whole genome shotgun (WGS) entry which is preliminary data.</text>
</comment>
<evidence type="ECO:0000256" key="1">
    <source>
        <dbReference type="SAM" id="MobiDB-lite"/>
    </source>
</evidence>
<dbReference type="EMBL" id="BSXT01000271">
    <property type="protein sequence ID" value="GMF23045.1"/>
    <property type="molecule type" value="Genomic_DNA"/>
</dbReference>
<accession>A0A9W6U0X3</accession>
<feature type="compositionally biased region" description="Polar residues" evidence="1">
    <location>
        <begin position="155"/>
        <end position="168"/>
    </location>
</feature>
<proteinExistence type="predicted"/>
<feature type="region of interest" description="Disordered" evidence="1">
    <location>
        <begin position="1"/>
        <end position="25"/>
    </location>
</feature>
<gene>
    <name evidence="2" type="ORF">Pfra01_000354600</name>
</gene>